<dbReference type="SUPFAM" id="SSF117281">
    <property type="entry name" value="Kelch motif"/>
    <property type="match status" value="1"/>
</dbReference>
<evidence type="ECO:0000313" key="5">
    <source>
        <dbReference type="EMBL" id="CAJ1960837.1"/>
    </source>
</evidence>
<dbReference type="GO" id="GO:0006869">
    <property type="term" value="P:lipid transport"/>
    <property type="evidence" value="ECO:0007669"/>
    <property type="project" value="TreeGrafter"/>
</dbReference>
<dbReference type="AlphaFoldDB" id="A0AA86VNA5"/>
<keyword evidence="1" id="KW-0880">Kelch repeat</keyword>
<keyword evidence="2" id="KW-0677">Repeat</keyword>
<feature type="region of interest" description="Disordered" evidence="3">
    <location>
        <begin position="296"/>
        <end position="325"/>
    </location>
</feature>
<dbReference type="Proteomes" id="UP001189624">
    <property type="component" value="Chromosome 6"/>
</dbReference>
<protein>
    <recommendedName>
        <fullName evidence="4">Acyl-CoA-binding domain-containing protein</fullName>
    </recommendedName>
</protein>
<dbReference type="Gene3D" id="2.120.10.80">
    <property type="entry name" value="Kelch-type beta propeller"/>
    <property type="match status" value="1"/>
</dbReference>
<keyword evidence="6" id="KW-1185">Reference proteome</keyword>
<dbReference type="InterPro" id="IPR015915">
    <property type="entry name" value="Kelch-typ_b-propeller"/>
</dbReference>
<organism evidence="5 6">
    <name type="scientific">Sphenostylis stenocarpa</name>
    <dbReference type="NCBI Taxonomy" id="92480"/>
    <lineage>
        <taxon>Eukaryota</taxon>
        <taxon>Viridiplantae</taxon>
        <taxon>Streptophyta</taxon>
        <taxon>Embryophyta</taxon>
        <taxon>Tracheophyta</taxon>
        <taxon>Spermatophyta</taxon>
        <taxon>Magnoliopsida</taxon>
        <taxon>eudicotyledons</taxon>
        <taxon>Gunneridae</taxon>
        <taxon>Pentapetalae</taxon>
        <taxon>rosids</taxon>
        <taxon>fabids</taxon>
        <taxon>Fabales</taxon>
        <taxon>Fabaceae</taxon>
        <taxon>Papilionoideae</taxon>
        <taxon>50 kb inversion clade</taxon>
        <taxon>NPAAA clade</taxon>
        <taxon>indigoferoid/millettioid clade</taxon>
        <taxon>Phaseoleae</taxon>
        <taxon>Sphenostylis</taxon>
    </lineage>
</organism>
<dbReference type="PANTHER" id="PTHR46093">
    <property type="entry name" value="ACYL-COA-BINDING DOMAIN-CONTAINING PROTEIN 5"/>
    <property type="match status" value="1"/>
</dbReference>
<dbReference type="PANTHER" id="PTHR46093:SF3">
    <property type="entry name" value="ACYL-COA-BINDING DOMAIN-CONTAINING PROTEIN 4"/>
    <property type="match status" value="1"/>
</dbReference>
<accession>A0AA86VNA5</accession>
<evidence type="ECO:0000256" key="3">
    <source>
        <dbReference type="SAM" id="MobiDB-lite"/>
    </source>
</evidence>
<dbReference type="GO" id="GO:0005829">
    <property type="term" value="C:cytosol"/>
    <property type="evidence" value="ECO:0007669"/>
    <property type="project" value="TreeGrafter"/>
</dbReference>
<dbReference type="Gramene" id="rna-AYBTSS11_LOCUS18409">
    <property type="protein sequence ID" value="CAJ1960837.1"/>
    <property type="gene ID" value="gene-AYBTSS11_LOCUS18409"/>
</dbReference>
<dbReference type="GO" id="GO:0000062">
    <property type="term" value="F:fatty-acyl-CoA binding"/>
    <property type="evidence" value="ECO:0007669"/>
    <property type="project" value="TreeGrafter"/>
</dbReference>
<sequence length="325" mass="35604">MEWSHPTQLGEIPTPRAGHAGVTVGENWFIVGGGDNKSGVSETVVLNMSTLAWSVVTSVQGRVPVASEGLSLVVSSYNGEDVLISFGGYNGRYNNEVYVLKPSHKSTLQSKIIENIVPDSVSAIPNATNATRDVESEFEAGQGKNWEVLLDNADAAVFHAEGPHLYRLKYRSYSEFVPFYFIFPASHCFHILAVVQKSKGDIISVLKAEKEELESSLSKEKQHALQLKQELAEAESRNSDLYKELQSVRGQLASEQSRCFKLEVEVAELGQKLQTIGTLQKELELLQRQKAASEQAALNAKQRQSSGGVWGWLAGSPPDQNADDA</sequence>
<name>A0AA86VNA5_9FABA</name>
<dbReference type="Pfam" id="PF24681">
    <property type="entry name" value="Kelch_KLHDC2_KLHL20_DRC7"/>
    <property type="match status" value="1"/>
</dbReference>
<gene>
    <name evidence="5" type="ORF">AYBTSS11_LOCUS18409</name>
</gene>
<dbReference type="EMBL" id="OY731403">
    <property type="protein sequence ID" value="CAJ1960837.1"/>
    <property type="molecule type" value="Genomic_DNA"/>
</dbReference>
<evidence type="ECO:0000256" key="1">
    <source>
        <dbReference type="ARBA" id="ARBA00022441"/>
    </source>
</evidence>
<feature type="domain" description="Acyl-CoA-binding" evidence="4">
    <location>
        <begin position="202"/>
        <end position="303"/>
    </location>
</feature>
<dbReference type="Pfam" id="PF24922">
    <property type="entry name" value="ACBP4_C"/>
    <property type="match status" value="1"/>
</dbReference>
<dbReference type="InterPro" id="IPR056819">
    <property type="entry name" value="ACBP4-6_C"/>
</dbReference>
<evidence type="ECO:0000256" key="2">
    <source>
        <dbReference type="ARBA" id="ARBA00022737"/>
    </source>
</evidence>
<reference evidence="5" key="1">
    <citation type="submission" date="2023-10" db="EMBL/GenBank/DDBJ databases">
        <authorList>
            <person name="Domelevo Entfellner J.-B."/>
        </authorList>
    </citation>
    <scope>NUCLEOTIDE SEQUENCE</scope>
</reference>
<evidence type="ECO:0000259" key="4">
    <source>
        <dbReference type="Pfam" id="PF24922"/>
    </source>
</evidence>
<evidence type="ECO:0000313" key="6">
    <source>
        <dbReference type="Proteomes" id="UP001189624"/>
    </source>
</evidence>
<proteinExistence type="predicted"/>